<keyword evidence="3" id="KW-1185">Reference proteome</keyword>
<feature type="compositionally biased region" description="Basic residues" evidence="1">
    <location>
        <begin position="148"/>
        <end position="157"/>
    </location>
</feature>
<comment type="caution">
    <text evidence="2">The sequence shown here is derived from an EMBL/GenBank/DDBJ whole genome shotgun (WGS) entry which is preliminary data.</text>
</comment>
<dbReference type="SUPFAM" id="SSF47391">
    <property type="entry name" value="Dimerization-anchoring domain of cAMP-dependent PK regulatory subunit"/>
    <property type="match status" value="1"/>
</dbReference>
<evidence type="ECO:0000256" key="1">
    <source>
        <dbReference type="SAM" id="MobiDB-lite"/>
    </source>
</evidence>
<dbReference type="Proteomes" id="UP000762676">
    <property type="component" value="Unassembled WGS sequence"/>
</dbReference>
<feature type="compositionally biased region" description="Basic and acidic residues" evidence="1">
    <location>
        <begin position="644"/>
        <end position="653"/>
    </location>
</feature>
<feature type="compositionally biased region" description="Polar residues" evidence="1">
    <location>
        <begin position="654"/>
        <end position="667"/>
    </location>
</feature>
<feature type="region of interest" description="Disordered" evidence="1">
    <location>
        <begin position="282"/>
        <end position="533"/>
    </location>
</feature>
<feature type="compositionally biased region" description="Basic and acidic residues" evidence="1">
    <location>
        <begin position="120"/>
        <end position="132"/>
    </location>
</feature>
<dbReference type="AlphaFoldDB" id="A0AAV4HK56"/>
<feature type="compositionally biased region" description="Basic and acidic residues" evidence="1">
    <location>
        <begin position="462"/>
        <end position="486"/>
    </location>
</feature>
<evidence type="ECO:0000313" key="3">
    <source>
        <dbReference type="Proteomes" id="UP000762676"/>
    </source>
</evidence>
<feature type="compositionally biased region" description="Low complexity" evidence="1">
    <location>
        <begin position="346"/>
        <end position="362"/>
    </location>
</feature>
<organism evidence="2 3">
    <name type="scientific">Elysia marginata</name>
    <dbReference type="NCBI Taxonomy" id="1093978"/>
    <lineage>
        <taxon>Eukaryota</taxon>
        <taxon>Metazoa</taxon>
        <taxon>Spiralia</taxon>
        <taxon>Lophotrochozoa</taxon>
        <taxon>Mollusca</taxon>
        <taxon>Gastropoda</taxon>
        <taxon>Heterobranchia</taxon>
        <taxon>Euthyneura</taxon>
        <taxon>Panpulmonata</taxon>
        <taxon>Sacoglossa</taxon>
        <taxon>Placobranchoidea</taxon>
        <taxon>Plakobranchidae</taxon>
        <taxon>Elysia</taxon>
    </lineage>
</organism>
<proteinExistence type="predicted"/>
<feature type="compositionally biased region" description="Low complexity" evidence="1">
    <location>
        <begin position="379"/>
        <end position="394"/>
    </location>
</feature>
<feature type="compositionally biased region" description="Acidic residues" evidence="1">
    <location>
        <begin position="321"/>
        <end position="330"/>
    </location>
</feature>
<feature type="compositionally biased region" description="Polar residues" evidence="1">
    <location>
        <begin position="159"/>
        <end position="174"/>
    </location>
</feature>
<reference evidence="2 3" key="1">
    <citation type="journal article" date="2021" name="Elife">
        <title>Chloroplast acquisition without the gene transfer in kleptoplastic sea slugs, Plakobranchus ocellatus.</title>
        <authorList>
            <person name="Maeda T."/>
            <person name="Takahashi S."/>
            <person name="Yoshida T."/>
            <person name="Shimamura S."/>
            <person name="Takaki Y."/>
            <person name="Nagai Y."/>
            <person name="Toyoda A."/>
            <person name="Suzuki Y."/>
            <person name="Arimoto A."/>
            <person name="Ishii H."/>
            <person name="Satoh N."/>
            <person name="Nishiyama T."/>
            <person name="Hasebe M."/>
            <person name="Maruyama T."/>
            <person name="Minagawa J."/>
            <person name="Obokata J."/>
            <person name="Shigenobu S."/>
        </authorList>
    </citation>
    <scope>NUCLEOTIDE SEQUENCE [LARGE SCALE GENOMIC DNA]</scope>
</reference>
<protein>
    <submittedName>
        <fullName evidence="2">Uncharacterized protein</fullName>
    </submittedName>
</protein>
<dbReference type="CDD" id="cd22961">
    <property type="entry name" value="DD_TEX55-like"/>
    <property type="match status" value="1"/>
</dbReference>
<accession>A0AAV4HK56</accession>
<feature type="compositionally biased region" description="Basic and acidic residues" evidence="1">
    <location>
        <begin position="331"/>
        <end position="342"/>
    </location>
</feature>
<dbReference type="EMBL" id="BMAT01009099">
    <property type="protein sequence ID" value="GFR98542.1"/>
    <property type="molecule type" value="Genomic_DNA"/>
</dbReference>
<evidence type="ECO:0000313" key="2">
    <source>
        <dbReference type="EMBL" id="GFR98542.1"/>
    </source>
</evidence>
<gene>
    <name evidence="2" type="ORF">ElyMa_004504600</name>
</gene>
<name>A0AAV4HK56_9GAST</name>
<sequence length="692" mass="76345">MCRSSARHSIVMKAYNKSQKTMQLNDKFATELNLLPDGPTKVELESQCILSPSLLGNLSMLYRTDHVCLASVVYNMRKSTDLGKSKHEYWIVNNVFPLIPFLSSPYYIPFDCSVTGTNKQPERLPPRAEAKKGFSTAKKRSIMSSSGNRRKSGRGHKGISQQDLSSRRQGTKEGSSPALKGTTSDTSATVLEGEENIDEKRTVRMGNLQVAVQGKELEKITIELRPSTESIVEHALKLKAESAEVAEGVVLLKTLADEPISDVLEADRRWEMELLVEEDNLAKGKKKGKGRASSSAQFKTKSRKRSKMDQRASKTRISSELTDEGSDKEDGESVKFSKKSSEASELESATGRSSASSASAESVVQTKYLGPDTYNDTESVSGVSNVSGVSGASATRSTRGYDTEGMGSAAGAIMTRTRRGQVSDDTDGERVTRARRGQVSDDTDGERVSRTRRGQVSDDTDGERVTRARREQYPDATITDKADGRDFLASPVSSDVMANRAGRDNESDFEQSSGSTREISDGESETSVTRQRMEDIKSELQGLAKKGWEKEEEDAEINGIHDVYAQFFKLKKKRKPFSDRPHTPVAADMGPEVKRYLEAKGIHEIFESFMAQLLMDRPSKPLDYLIELTRRMNKLNRIERTVENKEEERKARSYSDSSVTSSECRSTVVSDIGSTLRTAASSDDGSLPPVDA</sequence>
<feature type="region of interest" description="Disordered" evidence="1">
    <location>
        <begin position="644"/>
        <end position="667"/>
    </location>
</feature>
<feature type="region of interest" description="Disordered" evidence="1">
    <location>
        <begin position="117"/>
        <end position="198"/>
    </location>
</feature>